<comment type="caution">
    <text evidence="2">The sequence shown here is derived from an EMBL/GenBank/DDBJ whole genome shotgun (WGS) entry which is preliminary data.</text>
</comment>
<feature type="non-terminal residue" evidence="2">
    <location>
        <position position="93"/>
    </location>
</feature>
<evidence type="ECO:0000256" key="1">
    <source>
        <dbReference type="SAM" id="MobiDB-lite"/>
    </source>
</evidence>
<protein>
    <submittedName>
        <fullName evidence="2">Uncharacterized protein</fullName>
    </submittedName>
</protein>
<gene>
    <name evidence="2" type="ORF">KUF71_023089</name>
</gene>
<feature type="region of interest" description="Disordered" evidence="1">
    <location>
        <begin position="1"/>
        <end position="27"/>
    </location>
</feature>
<dbReference type="Proteomes" id="UP001219518">
    <property type="component" value="Unassembled WGS sequence"/>
</dbReference>
<keyword evidence="3" id="KW-1185">Reference proteome</keyword>
<proteinExistence type="predicted"/>
<sequence>MGPALAEPSRMGGVEPAGQWPAVSEAEAGAGAQDDCLPCPSCPAEGCVPECQHRSAPPVPLPTYRWELVRRDKEACVYPWTHVLKPPLRDPPD</sequence>
<reference evidence="2" key="1">
    <citation type="submission" date="2021-07" db="EMBL/GenBank/DDBJ databases">
        <authorList>
            <person name="Catto M.A."/>
            <person name="Jacobson A."/>
            <person name="Kennedy G."/>
            <person name="Labadie P."/>
            <person name="Hunt B.G."/>
            <person name="Srinivasan R."/>
        </authorList>
    </citation>
    <scope>NUCLEOTIDE SEQUENCE</scope>
    <source>
        <strain evidence="2">PL_HMW_Pooled</strain>
        <tissue evidence="2">Head</tissue>
    </source>
</reference>
<organism evidence="2 3">
    <name type="scientific">Frankliniella fusca</name>
    <dbReference type="NCBI Taxonomy" id="407009"/>
    <lineage>
        <taxon>Eukaryota</taxon>
        <taxon>Metazoa</taxon>
        <taxon>Ecdysozoa</taxon>
        <taxon>Arthropoda</taxon>
        <taxon>Hexapoda</taxon>
        <taxon>Insecta</taxon>
        <taxon>Pterygota</taxon>
        <taxon>Neoptera</taxon>
        <taxon>Paraneoptera</taxon>
        <taxon>Thysanoptera</taxon>
        <taxon>Terebrantia</taxon>
        <taxon>Thripoidea</taxon>
        <taxon>Thripidae</taxon>
        <taxon>Frankliniella</taxon>
    </lineage>
</organism>
<name>A0AAE1H2K9_9NEOP</name>
<evidence type="ECO:0000313" key="2">
    <source>
        <dbReference type="EMBL" id="KAK3913632.1"/>
    </source>
</evidence>
<evidence type="ECO:0000313" key="3">
    <source>
        <dbReference type="Proteomes" id="UP001219518"/>
    </source>
</evidence>
<dbReference type="AlphaFoldDB" id="A0AAE1H2K9"/>
<dbReference type="EMBL" id="JAHWGI010000334">
    <property type="protein sequence ID" value="KAK3913632.1"/>
    <property type="molecule type" value="Genomic_DNA"/>
</dbReference>
<reference evidence="2" key="2">
    <citation type="journal article" date="2023" name="BMC Genomics">
        <title>Pest status, molecular evolution, and epigenetic factors derived from the genome assembly of Frankliniella fusca, a thysanopteran phytovirus vector.</title>
        <authorList>
            <person name="Catto M.A."/>
            <person name="Labadie P.E."/>
            <person name="Jacobson A.L."/>
            <person name="Kennedy G.G."/>
            <person name="Srinivasan R."/>
            <person name="Hunt B.G."/>
        </authorList>
    </citation>
    <scope>NUCLEOTIDE SEQUENCE</scope>
    <source>
        <strain evidence="2">PL_HMW_Pooled</strain>
    </source>
</reference>
<accession>A0AAE1H2K9</accession>